<comment type="caution">
    <text evidence="3">The sequence shown here is derived from an EMBL/GenBank/DDBJ whole genome shotgun (WGS) entry which is preliminary data.</text>
</comment>
<dbReference type="PANTHER" id="PTHR42916:SF1">
    <property type="entry name" value="PROTEIN PHYLLO, CHLOROPLASTIC"/>
    <property type="match status" value="1"/>
</dbReference>
<dbReference type="Gene3D" id="3.40.50.1820">
    <property type="entry name" value="alpha/beta hydrolase"/>
    <property type="match status" value="1"/>
</dbReference>
<keyword evidence="1" id="KW-0456">Lyase</keyword>
<proteinExistence type="predicted"/>
<reference evidence="3 4" key="1">
    <citation type="submission" date="2016-03" db="EMBL/GenBank/DDBJ databases">
        <authorList>
            <person name="Ploux O."/>
        </authorList>
    </citation>
    <scope>NUCLEOTIDE SEQUENCE [LARGE SCALE GENOMIC DNA]</scope>
    <source>
        <strain evidence="3 4">BER2</strain>
    </source>
</reference>
<evidence type="ECO:0000313" key="3">
    <source>
        <dbReference type="EMBL" id="KYG70899.1"/>
    </source>
</evidence>
<protein>
    <submittedName>
        <fullName evidence="3">Hydrolase</fullName>
    </submittedName>
</protein>
<accession>A0A150WWV8</accession>
<dbReference type="GO" id="GO:0016829">
    <property type="term" value="F:lyase activity"/>
    <property type="evidence" value="ECO:0007669"/>
    <property type="project" value="UniProtKB-KW"/>
</dbReference>
<dbReference type="EMBL" id="LUKF01000001">
    <property type="protein sequence ID" value="KYG70899.1"/>
    <property type="molecule type" value="Genomic_DNA"/>
</dbReference>
<dbReference type="AlphaFoldDB" id="A0A150WWV8"/>
<dbReference type="InterPro" id="IPR000073">
    <property type="entry name" value="AB_hydrolase_1"/>
</dbReference>
<dbReference type="PANTHER" id="PTHR42916">
    <property type="entry name" value="2-SUCCINYL-5-ENOLPYRUVYL-6-HYDROXY-3-CYCLOHEXENE-1-CARBOXYLATE SYNTHASE"/>
    <property type="match status" value="1"/>
</dbReference>
<evidence type="ECO:0000259" key="2">
    <source>
        <dbReference type="Pfam" id="PF12697"/>
    </source>
</evidence>
<dbReference type="Pfam" id="PF12697">
    <property type="entry name" value="Abhydrolase_6"/>
    <property type="match status" value="1"/>
</dbReference>
<dbReference type="InterPro" id="IPR029058">
    <property type="entry name" value="AB_hydrolase_fold"/>
</dbReference>
<dbReference type="SUPFAM" id="SSF53474">
    <property type="entry name" value="alpha/beta-Hydrolases"/>
    <property type="match status" value="1"/>
</dbReference>
<keyword evidence="3" id="KW-0378">Hydrolase</keyword>
<dbReference type="Proteomes" id="UP000075391">
    <property type="component" value="Unassembled WGS sequence"/>
</dbReference>
<name>A0A150WWV8_BDEBC</name>
<dbReference type="OrthoDB" id="5291438at2"/>
<evidence type="ECO:0000313" key="4">
    <source>
        <dbReference type="Proteomes" id="UP000075391"/>
    </source>
</evidence>
<evidence type="ECO:0000256" key="1">
    <source>
        <dbReference type="ARBA" id="ARBA00023239"/>
    </source>
</evidence>
<dbReference type="GO" id="GO:0016787">
    <property type="term" value="F:hydrolase activity"/>
    <property type="evidence" value="ECO:0007669"/>
    <property type="project" value="UniProtKB-KW"/>
</dbReference>
<feature type="domain" description="AB hydrolase-1" evidence="2">
    <location>
        <begin position="3"/>
        <end position="239"/>
    </location>
</feature>
<sequence>MNLFFLHGFLGRPSDWAIVKAHVPQHDGVRIYTPDYFKEALLGPQHAFEAWADNFIKWIEVHGCSADRNILVGYSLGGRLALHALQRRPNIWHKVVLVSTNPGFNDPHEDLDPTSEERRQRWMNDSYWAEEFLKAPWESVLRNWNAQPVFGGGENEPLRLEKEYSRESLSLALTQWSLAQQKNMRSLLIKNIQKIVWMVGDRDEKFMELSRRLQEEVMGLRVEVVPNSSHRILFDSPKVLGERLRQLVQQFL</sequence>
<organism evidence="3 4">
    <name type="scientific">Bdellovibrio bacteriovorus</name>
    <dbReference type="NCBI Taxonomy" id="959"/>
    <lineage>
        <taxon>Bacteria</taxon>
        <taxon>Pseudomonadati</taxon>
        <taxon>Bdellovibrionota</taxon>
        <taxon>Bdellovibrionia</taxon>
        <taxon>Bdellovibrionales</taxon>
        <taxon>Pseudobdellovibrionaceae</taxon>
        <taxon>Bdellovibrio</taxon>
    </lineage>
</organism>
<gene>
    <name evidence="3" type="ORF">AZI85_00680</name>
</gene>